<protein>
    <submittedName>
        <fullName evidence="2">Uncharacterized protein</fullName>
    </submittedName>
</protein>
<comment type="caution">
    <text evidence="2">The sequence shown here is derived from an EMBL/GenBank/DDBJ whole genome shotgun (WGS) entry which is preliminary data.</text>
</comment>
<name>A0A4Y3KXP9_9CELL</name>
<reference evidence="2" key="1">
    <citation type="submission" date="2019-06" db="EMBL/GenBank/DDBJ databases">
        <title>Whole genome shotgun sequence of Cellulomonas cellasea NBRC 3753.</title>
        <authorList>
            <person name="Hosoyama A."/>
            <person name="Uohara A."/>
            <person name="Ohji S."/>
            <person name="Ichikawa N."/>
        </authorList>
    </citation>
    <scope>NUCLEOTIDE SEQUENCE [LARGE SCALE GENOMIC DNA]</scope>
    <source>
        <strain evidence="2">NBRC 3753</strain>
    </source>
</reference>
<sequence>MAAAWAGDAVRAASAAVARAATARRRTAVLRGITGDVLRVGADRGSTRDGSCFIVVSTAQAGNRSIGRNRTDRSARFHPIGGRRAHRTRAGDQLSVVSGSDRTRHRALMGRRLPVDAM</sequence>
<evidence type="ECO:0000313" key="2">
    <source>
        <dbReference type="EMBL" id="GEA87618.1"/>
    </source>
</evidence>
<dbReference type="AlphaFoldDB" id="A0A4Y3KXP9"/>
<keyword evidence="3" id="KW-1185">Reference proteome</keyword>
<evidence type="ECO:0000256" key="1">
    <source>
        <dbReference type="SAM" id="MobiDB-lite"/>
    </source>
</evidence>
<feature type="region of interest" description="Disordered" evidence="1">
    <location>
        <begin position="81"/>
        <end position="103"/>
    </location>
</feature>
<dbReference type="Proteomes" id="UP000317046">
    <property type="component" value="Unassembled WGS sequence"/>
</dbReference>
<organism evidence="2 3">
    <name type="scientific">Cellulomonas cellasea</name>
    <dbReference type="NCBI Taxonomy" id="43670"/>
    <lineage>
        <taxon>Bacteria</taxon>
        <taxon>Bacillati</taxon>
        <taxon>Actinomycetota</taxon>
        <taxon>Actinomycetes</taxon>
        <taxon>Micrococcales</taxon>
        <taxon>Cellulomonadaceae</taxon>
        <taxon>Cellulomonas</taxon>
    </lineage>
</organism>
<dbReference type="EMBL" id="BJLR01000016">
    <property type="protein sequence ID" value="GEA87618.1"/>
    <property type="molecule type" value="Genomic_DNA"/>
</dbReference>
<gene>
    <name evidence="2" type="ORF">CCE01nite_15670</name>
</gene>
<accession>A0A4Y3KXP9</accession>
<proteinExistence type="predicted"/>
<evidence type="ECO:0000313" key="3">
    <source>
        <dbReference type="Proteomes" id="UP000317046"/>
    </source>
</evidence>